<name>A0A7R8ZXG6_9CRUS</name>
<proteinExistence type="predicted"/>
<dbReference type="Gene3D" id="3.40.50.300">
    <property type="entry name" value="P-loop containing nucleotide triphosphate hydrolases"/>
    <property type="match status" value="1"/>
</dbReference>
<dbReference type="SUPFAM" id="SSF90123">
    <property type="entry name" value="ABC transporter transmembrane region"/>
    <property type="match status" value="1"/>
</dbReference>
<sequence length="361" mass="39747">MLLVVGLFFAIMMGLGFPVMLIIFGSLTDTISMNVLTAPLHIIKEVMWDRVQEYTMQLIAIGIAHTCNIFIMGVCLEVTAKRQADRIRRLFLEASLRQDMTWYDLRGIGSFASRVADYSAALQDSTFITRIRGGVEAITIAVLIALVFLAVGVGFWYGLEVYAEEGQNFTAGSFFVSFAAMIQAYFGIANISNFSGFLARASAAGGVVFETIARVPEIDPYSSSGIVLDNVQGSIRFRDVTFSYPSRPEVTALKNVTFNIRPAQKVAFVGASGSGKSTALQLIQRFYDPDKGTIELDGYSLKDINVRSLRSHIGIVSQEPVLFQLSVKENIRLARQDATDDEIVEAAKEANAHDFIMELPE</sequence>
<dbReference type="EMBL" id="OB672455">
    <property type="protein sequence ID" value="CAD7235384.1"/>
    <property type="molecule type" value="Genomic_DNA"/>
</dbReference>
<dbReference type="GO" id="GO:0016887">
    <property type="term" value="F:ATP hydrolysis activity"/>
    <property type="evidence" value="ECO:0007669"/>
    <property type="project" value="InterPro"/>
</dbReference>
<dbReference type="PROSITE" id="PS50929">
    <property type="entry name" value="ABC_TM1F"/>
    <property type="match status" value="1"/>
</dbReference>
<dbReference type="GO" id="GO:0016020">
    <property type="term" value="C:membrane"/>
    <property type="evidence" value="ECO:0007669"/>
    <property type="project" value="UniProtKB-SubCell"/>
</dbReference>
<accession>A0A7R8ZXG6</accession>
<dbReference type="OrthoDB" id="6500128at2759"/>
<comment type="subcellular location">
    <subcellularLocation>
        <location evidence="1">Membrane</location>
        <topology evidence="1">Multi-pass membrane protein</topology>
    </subcellularLocation>
</comment>
<dbReference type="AlphaFoldDB" id="A0A7R8ZXG6"/>
<protein>
    <submittedName>
        <fullName evidence="5">Uncharacterized protein</fullName>
    </submittedName>
</protein>
<reference evidence="5" key="1">
    <citation type="submission" date="2020-11" db="EMBL/GenBank/DDBJ databases">
        <authorList>
            <person name="Tran Van P."/>
        </authorList>
    </citation>
    <scope>NUCLEOTIDE SEQUENCE</scope>
</reference>
<keyword evidence="2" id="KW-0812">Transmembrane</keyword>
<evidence type="ECO:0000313" key="5">
    <source>
        <dbReference type="EMBL" id="CAD7235384.1"/>
    </source>
</evidence>
<dbReference type="InterPro" id="IPR027417">
    <property type="entry name" value="P-loop_NTPase"/>
</dbReference>
<evidence type="ECO:0000256" key="3">
    <source>
        <dbReference type="ARBA" id="ARBA00022989"/>
    </source>
</evidence>
<dbReference type="InterPro" id="IPR036640">
    <property type="entry name" value="ABC1_TM_sf"/>
</dbReference>
<feature type="non-terminal residue" evidence="5">
    <location>
        <position position="361"/>
    </location>
</feature>
<dbReference type="Pfam" id="PF00005">
    <property type="entry name" value="ABC_tran"/>
    <property type="match status" value="1"/>
</dbReference>
<gene>
    <name evidence="5" type="ORF">CTOB1V02_LOCUS13199</name>
</gene>
<dbReference type="InterPro" id="IPR011527">
    <property type="entry name" value="ABC1_TM_dom"/>
</dbReference>
<dbReference type="GO" id="GO:0140359">
    <property type="term" value="F:ABC-type transporter activity"/>
    <property type="evidence" value="ECO:0007669"/>
    <property type="project" value="InterPro"/>
</dbReference>
<dbReference type="Gene3D" id="1.20.1560.10">
    <property type="entry name" value="ABC transporter type 1, transmembrane domain"/>
    <property type="match status" value="2"/>
</dbReference>
<dbReference type="InterPro" id="IPR039421">
    <property type="entry name" value="Type_1_exporter"/>
</dbReference>
<dbReference type="GO" id="GO:0005524">
    <property type="term" value="F:ATP binding"/>
    <property type="evidence" value="ECO:0007669"/>
    <property type="project" value="InterPro"/>
</dbReference>
<dbReference type="PANTHER" id="PTHR43394:SF1">
    <property type="entry name" value="ATP-BINDING CASSETTE SUB-FAMILY B MEMBER 10, MITOCHONDRIAL"/>
    <property type="match status" value="1"/>
</dbReference>
<organism evidence="5">
    <name type="scientific">Cyprideis torosa</name>
    <dbReference type="NCBI Taxonomy" id="163714"/>
    <lineage>
        <taxon>Eukaryota</taxon>
        <taxon>Metazoa</taxon>
        <taxon>Ecdysozoa</taxon>
        <taxon>Arthropoda</taxon>
        <taxon>Crustacea</taxon>
        <taxon>Oligostraca</taxon>
        <taxon>Ostracoda</taxon>
        <taxon>Podocopa</taxon>
        <taxon>Podocopida</taxon>
        <taxon>Cytherocopina</taxon>
        <taxon>Cytheroidea</taxon>
        <taxon>Cytherideidae</taxon>
        <taxon>Cyprideis</taxon>
    </lineage>
</organism>
<dbReference type="InterPro" id="IPR003439">
    <property type="entry name" value="ABC_transporter-like_ATP-bd"/>
</dbReference>
<dbReference type="PANTHER" id="PTHR43394">
    <property type="entry name" value="ATP-DEPENDENT PERMEASE MDL1, MITOCHONDRIAL"/>
    <property type="match status" value="1"/>
</dbReference>
<dbReference type="Pfam" id="PF00664">
    <property type="entry name" value="ABC_membrane"/>
    <property type="match status" value="1"/>
</dbReference>
<evidence type="ECO:0000256" key="1">
    <source>
        <dbReference type="ARBA" id="ARBA00004141"/>
    </source>
</evidence>
<keyword evidence="3" id="KW-1133">Transmembrane helix</keyword>
<dbReference type="SUPFAM" id="SSF52540">
    <property type="entry name" value="P-loop containing nucleoside triphosphate hydrolases"/>
    <property type="match status" value="1"/>
</dbReference>
<evidence type="ECO:0000256" key="2">
    <source>
        <dbReference type="ARBA" id="ARBA00022692"/>
    </source>
</evidence>
<keyword evidence="4" id="KW-0472">Membrane</keyword>
<evidence type="ECO:0000256" key="4">
    <source>
        <dbReference type="ARBA" id="ARBA00023136"/>
    </source>
</evidence>